<dbReference type="OrthoDB" id="9928168at2"/>
<name>A0A0B5QMP0_CLOBE</name>
<proteinExistence type="predicted"/>
<dbReference type="RefSeq" id="WP_041900593.1">
    <property type="nucleotide sequence ID" value="NZ_CP010086.2"/>
</dbReference>
<dbReference type="Proteomes" id="UP000031866">
    <property type="component" value="Chromosome"/>
</dbReference>
<dbReference type="STRING" id="1520.LF65_05603"/>
<protein>
    <submittedName>
        <fullName evidence="1">Uncharacterized protein</fullName>
    </submittedName>
</protein>
<sequence>MIKEDIRVTFKELGVVACHANNKRKMKSPIFDKLRLEMIPVFYEKWGYVFRNADNPKKYYSMEQLQELFKNYITNSKISNTDFRKF</sequence>
<evidence type="ECO:0000313" key="2">
    <source>
        <dbReference type="Proteomes" id="UP000031866"/>
    </source>
</evidence>
<dbReference type="EMBL" id="CP010086">
    <property type="protein sequence ID" value="AJH02111.1"/>
    <property type="molecule type" value="Genomic_DNA"/>
</dbReference>
<dbReference type="AlphaFoldDB" id="A0A0B5QMP0"/>
<evidence type="ECO:0000313" key="1">
    <source>
        <dbReference type="EMBL" id="AJH02111.1"/>
    </source>
</evidence>
<gene>
    <name evidence="1" type="ORF">LF65_05603</name>
</gene>
<dbReference type="KEGG" id="cbei:LF65_05603"/>
<accession>A0A0B5QMP0</accession>
<organism evidence="1 2">
    <name type="scientific">Clostridium beijerinckii</name>
    <name type="common">Clostridium MP</name>
    <dbReference type="NCBI Taxonomy" id="1520"/>
    <lineage>
        <taxon>Bacteria</taxon>
        <taxon>Bacillati</taxon>
        <taxon>Bacillota</taxon>
        <taxon>Clostridia</taxon>
        <taxon>Eubacteriales</taxon>
        <taxon>Clostridiaceae</taxon>
        <taxon>Clostridium</taxon>
    </lineage>
</organism>
<reference evidence="2" key="1">
    <citation type="submission" date="2014-12" db="EMBL/GenBank/DDBJ databases">
        <title>Genome sequence of Clostridium beijerinckii strain 59B.</title>
        <authorList>
            <person name="Little G.T."/>
            <person name="Minton N.P."/>
        </authorList>
    </citation>
    <scope>NUCLEOTIDE SEQUENCE [LARGE SCALE GENOMIC DNA]</scope>
    <source>
        <strain evidence="2">59B</strain>
    </source>
</reference>